<dbReference type="CDD" id="cd00834">
    <property type="entry name" value="KAS_I_II"/>
    <property type="match status" value="1"/>
</dbReference>
<dbReference type="Pfam" id="PF00109">
    <property type="entry name" value="ketoacyl-synt"/>
    <property type="match status" value="1"/>
</dbReference>
<evidence type="ECO:0000313" key="5">
    <source>
        <dbReference type="EMBL" id="MBP2472401.1"/>
    </source>
</evidence>
<keyword evidence="2 3" id="KW-0808">Transferase</keyword>
<name>A0ABS5A7W5_9PSEU</name>
<evidence type="ECO:0000313" key="6">
    <source>
        <dbReference type="Proteomes" id="UP001519363"/>
    </source>
</evidence>
<gene>
    <name evidence="5" type="ORF">JOF53_001273</name>
</gene>
<dbReference type="Gene3D" id="3.40.47.10">
    <property type="match status" value="3"/>
</dbReference>
<dbReference type="Pfam" id="PF02801">
    <property type="entry name" value="Ketoacyl-synt_C"/>
    <property type="match status" value="1"/>
</dbReference>
<dbReference type="InterPro" id="IPR020841">
    <property type="entry name" value="PKS_Beta-ketoAc_synthase_dom"/>
</dbReference>
<feature type="domain" description="Ketosynthase family 3 (KS3)" evidence="4">
    <location>
        <begin position="2"/>
        <end position="360"/>
    </location>
</feature>
<evidence type="ECO:0000259" key="4">
    <source>
        <dbReference type="PROSITE" id="PS52004"/>
    </source>
</evidence>
<sequence>MPRKVVITGLGVLAPGGVGTEAFHRLLSEGRTATRALSRFDATRHRSRVAAEVDLAPEPPPEDRATRFIVAGTRQAVADSGLALSNLDPSRVGAALGGASGLAAELARAHGAPGPGTVVATGRTSGLDVLGHAARLILGGAVDVVLTGATEAPITPAMGACFDAVEATSARNDTPETACRPFDRSRDGFVLGEGAAGLVLEEYGHAARRGAHIYAELAGFGTHTDGAELAAAITAALDDARVEVSDVDYVNAHGTASRQDDLRETEAFKQALGAHAYEVPVSSIKSMIGHALGAAGALEVAACALAMAHDFIPPTANLHEPDPELDLDFVPLEAREQRSDVVLCVGSGFDGSQSALVLRRVT</sequence>
<dbReference type="InterPro" id="IPR014031">
    <property type="entry name" value="Ketoacyl_synth_C"/>
</dbReference>
<dbReference type="InterPro" id="IPR016039">
    <property type="entry name" value="Thiolase-like"/>
</dbReference>
<comment type="caution">
    <text evidence="5">The sequence shown here is derived from an EMBL/GenBank/DDBJ whole genome shotgun (WGS) entry which is preliminary data.</text>
</comment>
<dbReference type="InterPro" id="IPR000794">
    <property type="entry name" value="Beta-ketoacyl_synthase"/>
</dbReference>
<accession>A0ABS5A7W5</accession>
<evidence type="ECO:0000256" key="3">
    <source>
        <dbReference type="RuleBase" id="RU003694"/>
    </source>
</evidence>
<dbReference type="SUPFAM" id="SSF53901">
    <property type="entry name" value="Thiolase-like"/>
    <property type="match status" value="2"/>
</dbReference>
<evidence type="ECO:0000256" key="2">
    <source>
        <dbReference type="ARBA" id="ARBA00022679"/>
    </source>
</evidence>
<dbReference type="Proteomes" id="UP001519363">
    <property type="component" value="Unassembled WGS sequence"/>
</dbReference>
<dbReference type="RefSeq" id="WP_086787873.1">
    <property type="nucleotide sequence ID" value="NZ_JAGIOO010000001.1"/>
</dbReference>
<organism evidence="5 6">
    <name type="scientific">Crossiella equi</name>
    <dbReference type="NCBI Taxonomy" id="130796"/>
    <lineage>
        <taxon>Bacteria</taxon>
        <taxon>Bacillati</taxon>
        <taxon>Actinomycetota</taxon>
        <taxon>Actinomycetes</taxon>
        <taxon>Pseudonocardiales</taxon>
        <taxon>Pseudonocardiaceae</taxon>
        <taxon>Crossiella</taxon>
    </lineage>
</organism>
<dbReference type="EMBL" id="JAGIOO010000001">
    <property type="protein sequence ID" value="MBP2472401.1"/>
    <property type="molecule type" value="Genomic_DNA"/>
</dbReference>
<dbReference type="PROSITE" id="PS52004">
    <property type="entry name" value="KS3_2"/>
    <property type="match status" value="1"/>
</dbReference>
<dbReference type="InterPro" id="IPR014030">
    <property type="entry name" value="Ketoacyl_synth_N"/>
</dbReference>
<evidence type="ECO:0000256" key="1">
    <source>
        <dbReference type="ARBA" id="ARBA00008467"/>
    </source>
</evidence>
<dbReference type="EC" id="2.3.1.-" evidence="5"/>
<keyword evidence="5" id="KW-0012">Acyltransferase</keyword>
<dbReference type="GO" id="GO:0016746">
    <property type="term" value="F:acyltransferase activity"/>
    <property type="evidence" value="ECO:0007669"/>
    <property type="project" value="UniProtKB-KW"/>
</dbReference>
<dbReference type="PANTHER" id="PTHR11712">
    <property type="entry name" value="POLYKETIDE SYNTHASE-RELATED"/>
    <property type="match status" value="1"/>
</dbReference>
<comment type="similarity">
    <text evidence="1 3">Belongs to the thiolase-like superfamily. Beta-ketoacyl-ACP synthases family.</text>
</comment>
<dbReference type="SMART" id="SM00825">
    <property type="entry name" value="PKS_KS"/>
    <property type="match status" value="1"/>
</dbReference>
<keyword evidence="6" id="KW-1185">Reference proteome</keyword>
<dbReference type="EC" id="2.3.1.235" evidence="5"/>
<protein>
    <submittedName>
        <fullName evidence="5">Act minimal PKS ketosynthase (KS/KS alpha)</fullName>
        <ecNumber evidence="5">2.3.1.-</ecNumber>
        <ecNumber evidence="5">2.3.1.235</ecNumber>
    </submittedName>
</protein>
<reference evidence="5 6" key="1">
    <citation type="submission" date="2021-03" db="EMBL/GenBank/DDBJ databases">
        <title>Sequencing the genomes of 1000 actinobacteria strains.</title>
        <authorList>
            <person name="Klenk H.-P."/>
        </authorList>
    </citation>
    <scope>NUCLEOTIDE SEQUENCE [LARGE SCALE GENOMIC DNA]</scope>
    <source>
        <strain evidence="5 6">DSM 44580</strain>
    </source>
</reference>
<dbReference type="PANTHER" id="PTHR11712:SF336">
    <property type="entry name" value="3-OXOACYL-[ACYL-CARRIER-PROTEIN] SYNTHASE, MITOCHONDRIAL"/>
    <property type="match status" value="1"/>
</dbReference>
<proteinExistence type="inferred from homology"/>